<sequence>HCIGAILASRRCRSPVGWFEVGESSTLGPGNIHEALEKVRVIRDRLATSYSQQKSYVDNIKWTFEFDVGDQVYLQISPLNGGDEVWQEREVESEKCLGDSSSILPVEGLGVDEDLCYEEVPIEILDRQVKWLKNKEISTLKVLWRNHLVEGAKWEAEADMRSLSPHLFSS</sequence>
<reference evidence="1" key="1">
    <citation type="submission" date="2019-05" db="EMBL/GenBank/DDBJ databases">
        <title>The de novo reference genome and transcriptome assemblies of the wild tomato species Solanum chilense.</title>
        <authorList>
            <person name="Stam R."/>
            <person name="Nosenko T."/>
            <person name="Hoerger A.C."/>
            <person name="Stephan W."/>
            <person name="Seidel M.A."/>
            <person name="Kuhn J.M.M."/>
            <person name="Haberer G."/>
            <person name="Tellier A."/>
        </authorList>
    </citation>
    <scope>NUCLEOTIDE SEQUENCE</scope>
    <source>
        <tissue evidence="1">Mature leaves</tissue>
    </source>
</reference>
<evidence type="ECO:0000313" key="1">
    <source>
        <dbReference type="EMBL" id="TMW97280.1"/>
    </source>
</evidence>
<comment type="caution">
    <text evidence="1">The sequence shown here is derived from an EMBL/GenBank/DDBJ whole genome shotgun (WGS) entry which is preliminary data.</text>
</comment>
<evidence type="ECO:0008006" key="2">
    <source>
        <dbReference type="Google" id="ProtNLM"/>
    </source>
</evidence>
<accession>A0A6N2BUL0</accession>
<feature type="non-terminal residue" evidence="1">
    <location>
        <position position="1"/>
    </location>
</feature>
<dbReference type="AlphaFoldDB" id="A0A6N2BUL0"/>
<name>A0A6N2BUL0_SOLCI</name>
<dbReference type="EMBL" id="RXGB01001850">
    <property type="protein sequence ID" value="TMW97280.1"/>
    <property type="molecule type" value="Genomic_DNA"/>
</dbReference>
<proteinExistence type="predicted"/>
<organism evidence="1">
    <name type="scientific">Solanum chilense</name>
    <name type="common">Tomato</name>
    <name type="synonym">Lycopersicon chilense</name>
    <dbReference type="NCBI Taxonomy" id="4083"/>
    <lineage>
        <taxon>Eukaryota</taxon>
        <taxon>Viridiplantae</taxon>
        <taxon>Streptophyta</taxon>
        <taxon>Embryophyta</taxon>
        <taxon>Tracheophyta</taxon>
        <taxon>Spermatophyta</taxon>
        <taxon>Magnoliopsida</taxon>
        <taxon>eudicotyledons</taxon>
        <taxon>Gunneridae</taxon>
        <taxon>Pentapetalae</taxon>
        <taxon>asterids</taxon>
        <taxon>lamiids</taxon>
        <taxon>Solanales</taxon>
        <taxon>Solanaceae</taxon>
        <taxon>Solanoideae</taxon>
        <taxon>Solaneae</taxon>
        <taxon>Solanum</taxon>
        <taxon>Solanum subgen. Lycopersicon</taxon>
    </lineage>
</organism>
<protein>
    <recommendedName>
        <fullName evidence="2">Chromo domain-containing protein</fullName>
    </recommendedName>
</protein>
<dbReference type="PANTHER" id="PTHR46148:SF60">
    <property type="entry name" value="CHROMO DOMAIN-CONTAINING PROTEIN"/>
    <property type="match status" value="1"/>
</dbReference>
<dbReference type="PANTHER" id="PTHR46148">
    <property type="entry name" value="CHROMO DOMAIN-CONTAINING PROTEIN"/>
    <property type="match status" value="1"/>
</dbReference>
<gene>
    <name evidence="1" type="ORF">EJD97_005866</name>
</gene>